<dbReference type="InterPro" id="IPR016181">
    <property type="entry name" value="Acyl_CoA_acyltransferase"/>
</dbReference>
<dbReference type="InterPro" id="IPR041380">
    <property type="entry name" value="Acetyltransf_17"/>
</dbReference>
<dbReference type="InterPro" id="IPR025559">
    <property type="entry name" value="Eis_dom"/>
</dbReference>
<evidence type="ECO:0000313" key="3">
    <source>
        <dbReference type="EMBL" id="MBB6050652.1"/>
    </source>
</evidence>
<dbReference type="Pfam" id="PF13530">
    <property type="entry name" value="SCP2_2"/>
    <property type="match status" value="1"/>
</dbReference>
<dbReference type="RefSeq" id="WP_184196017.1">
    <property type="nucleotide sequence ID" value="NZ_JACHGW010000002.1"/>
</dbReference>
<feature type="domain" description="Eis-like acetyltransferase" evidence="2">
    <location>
        <begin position="190"/>
        <end position="277"/>
    </location>
</feature>
<dbReference type="Gene3D" id="3.30.1050.10">
    <property type="entry name" value="SCP2 sterol-binding domain"/>
    <property type="match status" value="1"/>
</dbReference>
<dbReference type="EMBL" id="JACHGW010000002">
    <property type="protein sequence ID" value="MBB6050652.1"/>
    <property type="molecule type" value="Genomic_DNA"/>
</dbReference>
<dbReference type="GO" id="GO:0030649">
    <property type="term" value="P:aminoglycoside antibiotic catabolic process"/>
    <property type="evidence" value="ECO:0007669"/>
    <property type="project" value="TreeGrafter"/>
</dbReference>
<proteinExistence type="predicted"/>
<gene>
    <name evidence="3" type="ORF">HNQ39_002443</name>
</gene>
<name>A0A7W9SPW0_ARMRO</name>
<keyword evidence="4" id="KW-1185">Reference proteome</keyword>
<sequence length="384" mass="41342">MSELRLLTAADYLAHRQLMSHAFGRGGVVEASAEPKDPPVETLGIFVDGELASSLTTCPFTVYWPGSQVGTLAMGGIAGVASHAEARGQGHVDRLLVESLGRMRAAGQVISALYPFSFSFYGRYGWGWVGEKYGATLPLRELPASKRLARRLTGEAAQTHVTEVYAASGARYRGAFVPGSRNLAGLLSESDRRLTYAYTTEGGYLLWRYPSGEGAGEVREWMTDSPEAERALLALLRDLGVQTRQGRLTLPADTTLFCQTVLNEMDVRVEPVFMGRVVDVAAALGALKTSLPDGALTLAIDDPHADWNTGTWRVTLEGGAVHVAPTTDAAQLSLGIQAFSQAFWGTPGLERLRRAGKVGVQSEAAFTQLLALLPTAPVMCWDHF</sequence>
<dbReference type="Pfam" id="PF13527">
    <property type="entry name" value="Acetyltransf_9"/>
    <property type="match status" value="1"/>
</dbReference>
<protein>
    <submittedName>
        <fullName evidence="3">Putative acetyltransferase</fullName>
    </submittedName>
</protein>
<feature type="domain" description="Enhanced intracellular survival protein" evidence="1">
    <location>
        <begin position="280"/>
        <end position="381"/>
    </location>
</feature>
<organism evidence="3 4">
    <name type="scientific">Armatimonas rosea</name>
    <dbReference type="NCBI Taxonomy" id="685828"/>
    <lineage>
        <taxon>Bacteria</taxon>
        <taxon>Bacillati</taxon>
        <taxon>Armatimonadota</taxon>
        <taxon>Armatimonadia</taxon>
        <taxon>Armatimonadales</taxon>
        <taxon>Armatimonadaceae</taxon>
        <taxon>Armatimonas</taxon>
    </lineage>
</organism>
<evidence type="ECO:0000313" key="4">
    <source>
        <dbReference type="Proteomes" id="UP000520814"/>
    </source>
</evidence>
<evidence type="ECO:0000259" key="2">
    <source>
        <dbReference type="Pfam" id="PF17668"/>
    </source>
</evidence>
<dbReference type="SUPFAM" id="SSF55729">
    <property type="entry name" value="Acyl-CoA N-acyltransferases (Nat)"/>
    <property type="match status" value="1"/>
</dbReference>
<dbReference type="PANTHER" id="PTHR37817:SF1">
    <property type="entry name" value="N-ACETYLTRANSFERASE EIS"/>
    <property type="match status" value="1"/>
</dbReference>
<dbReference type="AlphaFoldDB" id="A0A7W9SPW0"/>
<dbReference type="SUPFAM" id="SSF55718">
    <property type="entry name" value="SCP-like"/>
    <property type="match status" value="1"/>
</dbReference>
<accession>A0A7W9SPW0</accession>
<comment type="caution">
    <text evidence="3">The sequence shown here is derived from an EMBL/GenBank/DDBJ whole genome shotgun (WGS) entry which is preliminary data.</text>
</comment>
<dbReference type="GO" id="GO:0034069">
    <property type="term" value="F:aminoglycoside N-acetyltransferase activity"/>
    <property type="evidence" value="ECO:0007669"/>
    <property type="project" value="TreeGrafter"/>
</dbReference>
<reference evidence="3 4" key="1">
    <citation type="submission" date="2020-08" db="EMBL/GenBank/DDBJ databases">
        <title>Genomic Encyclopedia of Type Strains, Phase IV (KMG-IV): sequencing the most valuable type-strain genomes for metagenomic binning, comparative biology and taxonomic classification.</title>
        <authorList>
            <person name="Goeker M."/>
        </authorList>
    </citation>
    <scope>NUCLEOTIDE SEQUENCE [LARGE SCALE GENOMIC DNA]</scope>
    <source>
        <strain evidence="3 4">DSM 23562</strain>
    </source>
</reference>
<evidence type="ECO:0000259" key="1">
    <source>
        <dbReference type="Pfam" id="PF13530"/>
    </source>
</evidence>
<keyword evidence="3" id="KW-0808">Transferase</keyword>
<dbReference type="Proteomes" id="UP000520814">
    <property type="component" value="Unassembled WGS sequence"/>
</dbReference>
<dbReference type="PANTHER" id="PTHR37817">
    <property type="entry name" value="N-ACETYLTRANSFERASE EIS"/>
    <property type="match status" value="1"/>
</dbReference>
<dbReference type="Pfam" id="PF17668">
    <property type="entry name" value="Acetyltransf_17"/>
    <property type="match status" value="1"/>
</dbReference>
<dbReference type="InterPro" id="IPR051554">
    <property type="entry name" value="Acetyltransferase_Eis"/>
</dbReference>
<dbReference type="Gene3D" id="3.40.630.30">
    <property type="match status" value="2"/>
</dbReference>
<dbReference type="InterPro" id="IPR036527">
    <property type="entry name" value="SCP2_sterol-bd_dom_sf"/>
</dbReference>